<dbReference type="EMBL" id="KZ825682">
    <property type="protein sequence ID" value="PYI25085.1"/>
    <property type="molecule type" value="Genomic_DNA"/>
</dbReference>
<name>A0A2V5HKU9_9EURO</name>
<accession>A0A2V5HKU9</accession>
<dbReference type="InterPro" id="IPR008401">
    <property type="entry name" value="Apc13"/>
</dbReference>
<gene>
    <name evidence="6" type="ORF">BP00DRAFT_452473</name>
</gene>
<sequence>MHHPRLADYFEDFTRPHTHTASAGAGASSSALLLASSSSTTNLASSTYSLAAAAAAAAAAANNTSVPPGTTPSYLPVEEIYVAPQFQPPNPEDEDDVVPDQHAAFGISRAMVSGFRGAGGVGGL</sequence>
<evidence type="ECO:0000256" key="3">
    <source>
        <dbReference type="ARBA" id="ARBA00022776"/>
    </source>
</evidence>
<keyword evidence="7" id="KW-1185">Reference proteome</keyword>
<feature type="non-terminal residue" evidence="6">
    <location>
        <position position="124"/>
    </location>
</feature>
<evidence type="ECO:0000256" key="4">
    <source>
        <dbReference type="ARBA" id="ARBA00022786"/>
    </source>
</evidence>
<dbReference type="Pfam" id="PF05839">
    <property type="entry name" value="Apc13p"/>
    <property type="match status" value="1"/>
</dbReference>
<protein>
    <submittedName>
        <fullName evidence="6">Uncharacterized protein</fullName>
    </submittedName>
</protein>
<dbReference type="AlphaFoldDB" id="A0A2V5HKU9"/>
<keyword evidence="3" id="KW-0498">Mitosis</keyword>
<dbReference type="PANTHER" id="PTHR28526:SF1">
    <property type="entry name" value="ANAPHASE-PROMOTING COMPLEX SUBUNIT 13"/>
    <property type="match status" value="1"/>
</dbReference>
<dbReference type="Proteomes" id="UP000248817">
    <property type="component" value="Unassembled WGS sequence"/>
</dbReference>
<evidence type="ECO:0000313" key="6">
    <source>
        <dbReference type="EMBL" id="PYI25085.1"/>
    </source>
</evidence>
<keyword evidence="5" id="KW-0131">Cell cycle</keyword>
<evidence type="ECO:0000256" key="2">
    <source>
        <dbReference type="ARBA" id="ARBA00022618"/>
    </source>
</evidence>
<evidence type="ECO:0000256" key="5">
    <source>
        <dbReference type="ARBA" id="ARBA00023306"/>
    </source>
</evidence>
<reference evidence="6 7" key="1">
    <citation type="submission" date="2018-02" db="EMBL/GenBank/DDBJ databases">
        <title>The genomes of Aspergillus section Nigri reveals drivers in fungal speciation.</title>
        <authorList>
            <consortium name="DOE Joint Genome Institute"/>
            <person name="Vesth T.C."/>
            <person name="Nybo J."/>
            <person name="Theobald S."/>
            <person name="Brandl J."/>
            <person name="Frisvad J.C."/>
            <person name="Nielsen K.F."/>
            <person name="Lyhne E.K."/>
            <person name="Kogle M.E."/>
            <person name="Kuo A."/>
            <person name="Riley R."/>
            <person name="Clum A."/>
            <person name="Nolan M."/>
            <person name="Lipzen A."/>
            <person name="Salamov A."/>
            <person name="Henrissat B."/>
            <person name="Wiebenga A."/>
            <person name="De vries R.P."/>
            <person name="Grigoriev I.V."/>
            <person name="Mortensen U.H."/>
            <person name="Andersen M.R."/>
            <person name="Baker S.E."/>
        </authorList>
    </citation>
    <scope>NUCLEOTIDE SEQUENCE [LARGE SCALE GENOMIC DNA]</scope>
    <source>
        <strain evidence="6 7">CBS 114.80</strain>
    </source>
</reference>
<dbReference type="GO" id="GO:0005680">
    <property type="term" value="C:anaphase-promoting complex"/>
    <property type="evidence" value="ECO:0007669"/>
    <property type="project" value="InterPro"/>
</dbReference>
<evidence type="ECO:0000256" key="1">
    <source>
        <dbReference type="ARBA" id="ARBA00006940"/>
    </source>
</evidence>
<keyword evidence="4" id="KW-0833">Ubl conjugation pathway</keyword>
<evidence type="ECO:0000313" key="7">
    <source>
        <dbReference type="Proteomes" id="UP000248817"/>
    </source>
</evidence>
<dbReference type="PANTHER" id="PTHR28526">
    <property type="entry name" value="ANAPHASE-PROMOTING COMPLEX SUBUNIT 13"/>
    <property type="match status" value="1"/>
</dbReference>
<organism evidence="6 7">
    <name type="scientific">Aspergillus indologenus CBS 114.80</name>
    <dbReference type="NCBI Taxonomy" id="1450541"/>
    <lineage>
        <taxon>Eukaryota</taxon>
        <taxon>Fungi</taxon>
        <taxon>Dikarya</taxon>
        <taxon>Ascomycota</taxon>
        <taxon>Pezizomycotina</taxon>
        <taxon>Eurotiomycetes</taxon>
        <taxon>Eurotiomycetidae</taxon>
        <taxon>Eurotiales</taxon>
        <taxon>Aspergillaceae</taxon>
        <taxon>Aspergillus</taxon>
        <taxon>Aspergillus subgen. Circumdati</taxon>
    </lineage>
</organism>
<proteinExistence type="inferred from homology"/>
<keyword evidence="2" id="KW-0132">Cell division</keyword>
<dbReference type="GO" id="GO:0051301">
    <property type="term" value="P:cell division"/>
    <property type="evidence" value="ECO:0007669"/>
    <property type="project" value="UniProtKB-KW"/>
</dbReference>
<comment type="similarity">
    <text evidence="1">Belongs to the APC13 family.</text>
</comment>